<comment type="function">
    <text evidence="10">Mannosyltransferase that operates in the biosynthetic pathway of dolichol-linked oligosaccharides, the glycan precursors employed in protein asparagine (N)-glycosylation. The assembly of dolichol-linked oligosaccharides begins on the cytosolic side of the endoplasmic reticulum membrane and finishes in its lumen. The sequential addition of sugars to dolichol pyrophosphate produces dolichol-linked oligosaccharides containing fourteen sugars, including two GlcNAcs, nine mannoses and three glucoses. Once assembled, the oligosaccharide is transferred from the lipid to nascent proteins by oligosaccharyltransferases. In the lumen of the endoplasmic reticulum, adds the eighth mannose residue in an alpha-1,6 linkage onto Man(7)GlcNAc(2)-PP-dolichol to produce Man(8)GlcNAc(2)-PP-dolichol.</text>
</comment>
<evidence type="ECO:0000313" key="13">
    <source>
        <dbReference type="EMBL" id="CAG8433459.1"/>
    </source>
</evidence>
<evidence type="ECO:0000313" key="14">
    <source>
        <dbReference type="Proteomes" id="UP000789831"/>
    </source>
</evidence>
<keyword evidence="9 12" id="KW-0472">Membrane</keyword>
<evidence type="ECO:0000256" key="10">
    <source>
        <dbReference type="ARBA" id="ARBA00044721"/>
    </source>
</evidence>
<dbReference type="GO" id="GO:0005789">
    <property type="term" value="C:endoplasmic reticulum membrane"/>
    <property type="evidence" value="ECO:0007669"/>
    <property type="project" value="UniProtKB-SubCell"/>
</dbReference>
<organism evidence="13 14">
    <name type="scientific">Ambispora gerdemannii</name>
    <dbReference type="NCBI Taxonomy" id="144530"/>
    <lineage>
        <taxon>Eukaryota</taxon>
        <taxon>Fungi</taxon>
        <taxon>Fungi incertae sedis</taxon>
        <taxon>Mucoromycota</taxon>
        <taxon>Glomeromycotina</taxon>
        <taxon>Glomeromycetes</taxon>
        <taxon>Archaeosporales</taxon>
        <taxon>Ambisporaceae</taxon>
        <taxon>Ambispora</taxon>
    </lineage>
</organism>
<evidence type="ECO:0000256" key="12">
    <source>
        <dbReference type="RuleBase" id="RU363075"/>
    </source>
</evidence>
<dbReference type="OrthoDB" id="19039at2759"/>
<feature type="transmembrane region" description="Helical" evidence="12">
    <location>
        <begin position="272"/>
        <end position="289"/>
    </location>
</feature>
<keyword evidence="8 12" id="KW-1133">Transmembrane helix</keyword>
<evidence type="ECO:0000256" key="5">
    <source>
        <dbReference type="ARBA" id="ARBA00022679"/>
    </source>
</evidence>
<proteinExistence type="inferred from homology"/>
<feature type="transmembrane region" description="Helical" evidence="12">
    <location>
        <begin position="318"/>
        <end position="337"/>
    </location>
</feature>
<feature type="transmembrane region" description="Helical" evidence="12">
    <location>
        <begin position="114"/>
        <end position="132"/>
    </location>
</feature>
<keyword evidence="6 12" id="KW-0812">Transmembrane</keyword>
<accession>A0A9N8YME4</accession>
<dbReference type="AlphaFoldDB" id="A0A9N8YME4"/>
<feature type="transmembrane region" description="Helical" evidence="12">
    <location>
        <begin position="349"/>
        <end position="370"/>
    </location>
</feature>
<evidence type="ECO:0000256" key="11">
    <source>
        <dbReference type="ARBA" id="ARBA00048899"/>
    </source>
</evidence>
<gene>
    <name evidence="13" type="ORF">AGERDE_LOCUS134</name>
</gene>
<dbReference type="EMBL" id="CAJVPL010000006">
    <property type="protein sequence ID" value="CAG8433459.1"/>
    <property type="molecule type" value="Genomic_DNA"/>
</dbReference>
<evidence type="ECO:0000256" key="7">
    <source>
        <dbReference type="ARBA" id="ARBA00022824"/>
    </source>
</evidence>
<comment type="caution">
    <text evidence="13">The sequence shown here is derived from an EMBL/GenBank/DDBJ whole genome shotgun (WGS) entry which is preliminary data.</text>
</comment>
<dbReference type="PANTHER" id="PTHR22760:SF1">
    <property type="entry name" value="DOL-P-MAN:MAN(7)GLCNAC(2)-PP-DOL ALPHA-1,6-MANNOSYLTRANSFERASE"/>
    <property type="match status" value="1"/>
</dbReference>
<comment type="subcellular location">
    <subcellularLocation>
        <location evidence="1 12">Endoplasmic reticulum membrane</location>
        <topology evidence="1 12">Multi-pass membrane protein</topology>
    </subcellularLocation>
</comment>
<dbReference type="InterPro" id="IPR005599">
    <property type="entry name" value="GPI_mannosylTrfase"/>
</dbReference>
<feature type="transmembrane region" description="Helical" evidence="12">
    <location>
        <begin position="216"/>
        <end position="236"/>
    </location>
</feature>
<dbReference type="GO" id="GO:0052917">
    <property type="term" value="F:dol-P-Man:Man(7)GlcNAc(2)-PP-Dol alpha-1,6-mannosyltransferase activity"/>
    <property type="evidence" value="ECO:0007669"/>
    <property type="project" value="UniProtKB-EC"/>
</dbReference>
<comment type="pathway">
    <text evidence="2">Protein modification; protein glycosylation.</text>
</comment>
<dbReference type="Pfam" id="PF03901">
    <property type="entry name" value="Glyco_transf_22"/>
    <property type="match status" value="1"/>
</dbReference>
<dbReference type="EC" id="2.4.1.-" evidence="12"/>
<dbReference type="Proteomes" id="UP000789831">
    <property type="component" value="Unassembled WGS sequence"/>
</dbReference>
<dbReference type="PANTHER" id="PTHR22760">
    <property type="entry name" value="GLYCOSYLTRANSFERASE"/>
    <property type="match status" value="1"/>
</dbReference>
<feature type="transmembrane region" description="Helical" evidence="12">
    <location>
        <begin position="90"/>
        <end position="108"/>
    </location>
</feature>
<feature type="transmembrane region" description="Helical" evidence="12">
    <location>
        <begin position="6"/>
        <end position="24"/>
    </location>
</feature>
<keyword evidence="5" id="KW-0808">Transferase</keyword>
<feature type="transmembrane region" description="Helical" evidence="12">
    <location>
        <begin position="296"/>
        <end position="312"/>
    </location>
</feature>
<evidence type="ECO:0000256" key="2">
    <source>
        <dbReference type="ARBA" id="ARBA00004922"/>
    </source>
</evidence>
<comment type="similarity">
    <text evidence="3 12">Belongs to the glycosyltransferase 22 family.</text>
</comment>
<evidence type="ECO:0000256" key="9">
    <source>
        <dbReference type="ARBA" id="ARBA00023136"/>
    </source>
</evidence>
<feature type="transmembrane region" description="Helical" evidence="12">
    <location>
        <begin position="182"/>
        <end position="204"/>
    </location>
</feature>
<evidence type="ECO:0000256" key="6">
    <source>
        <dbReference type="ARBA" id="ARBA00022692"/>
    </source>
</evidence>
<dbReference type="GO" id="GO:0006487">
    <property type="term" value="P:protein N-linked glycosylation"/>
    <property type="evidence" value="ECO:0007669"/>
    <property type="project" value="TreeGrafter"/>
</dbReference>
<protein>
    <recommendedName>
        <fullName evidence="12">Mannosyltransferase</fullName>
        <ecNumber evidence="12">2.4.1.-</ecNumber>
    </recommendedName>
</protein>
<evidence type="ECO:0000256" key="4">
    <source>
        <dbReference type="ARBA" id="ARBA00022676"/>
    </source>
</evidence>
<evidence type="ECO:0000256" key="1">
    <source>
        <dbReference type="ARBA" id="ARBA00004477"/>
    </source>
</evidence>
<keyword evidence="14" id="KW-1185">Reference proteome</keyword>
<sequence length="528" mass="60374">MDRYDVVLAALVTFYVIYCPFTKVEESFNLQATHDVLEHGVILEALKKYDHFEFPGVVPRTFVGPLVLGGASWPFVKAIRILSPNVDKRVFQYIVRVILGLFSVYTLSRLRLSIRTSFGLSVSIAFVLLSALQFHTTFWASRTLPNMFAFPLTNLAFSHWILSLTSSNPSLHILSMLRYFTFTMVVFRFEIFLLAGPIVLLELVRKNVNFYGVLKVAALTGVFSLGISLAIDSYFWQKNWMWPEGYVFYFNAILGKSVEWGVSPFHTYFTSFLPRLLLTSLPLSMYATFVDRRARMLLSPIFLYILSFSFLGHKEWRFIVYVVPIFNLCAAVGWIWIEQRVAKVSYNVLRIIVYACLAGSCFACIFMVYASSCNYPGGYALHRIHTIERNVTQVKLHLDIYTAMTGASRFGQLRDDWTYSKNESHSNPSEYIIYSHLLTSNPQAHEKDFEILEVVDGNAATDDASLANNDDDDNNYSRTGKKIATISSYVSQLRGTRDTHQIISVAFGVRRQYPIVNQRQRILIPLVL</sequence>
<comment type="catalytic activity">
    <reaction evidence="11">
        <text>an alpha-D-Man-(1-&gt;2)-alpha-D-Man-(1-&gt;2)-alpha-D-Man-(1-&gt;3)-[alpha-D-Man-(1-&gt;2)-alpha-D-Man-(1-&gt;3)-alpha-D-Man-(1-&gt;6)]-beta-D-Man-(1-&gt;4)-beta-D-GlcNAc-(1-&gt;4)-alpha-D-GlcNAc-diphospho-di-trans,poly-cis-dolichol + a di-trans,poly-cis-dolichyl beta-D-mannosyl phosphate = an alpha-D-Man-(1-&gt;2)-alpha-D-Man-(1-&gt;2)-alpha-D-Man-(1-&gt;3)-[alpha-D-Man-(1-&gt;2)-alpha-D-Man-(1-&gt;3)-[alpha-D-Man-(1-&gt;6)]-alpha-D-Man-(1-&gt;6)]-beta-D-Man-(1-&gt;4)-beta-D-GlcNAc-(1-&gt;4)-alpha-D-GlcNAc-diphospho-di-trans,poly-cis-dolichol + a di-trans,poly-cis-dolichyl phosphate + H(+)</text>
        <dbReference type="Rhea" id="RHEA:29535"/>
        <dbReference type="Rhea" id="RHEA-COMP:19498"/>
        <dbReference type="Rhea" id="RHEA-COMP:19501"/>
        <dbReference type="Rhea" id="RHEA-COMP:19518"/>
        <dbReference type="Rhea" id="RHEA-COMP:19519"/>
        <dbReference type="ChEBI" id="CHEBI:15378"/>
        <dbReference type="ChEBI" id="CHEBI:57683"/>
        <dbReference type="ChEBI" id="CHEBI:58211"/>
        <dbReference type="ChEBI" id="CHEBI:132517"/>
        <dbReference type="ChEBI" id="CHEBI:132519"/>
        <dbReference type="EC" id="2.4.1.260"/>
    </reaction>
    <physiologicalReaction direction="left-to-right" evidence="11">
        <dbReference type="Rhea" id="RHEA:29536"/>
    </physiologicalReaction>
</comment>
<name>A0A9N8YME4_9GLOM</name>
<evidence type="ECO:0000256" key="8">
    <source>
        <dbReference type="ARBA" id="ARBA00022989"/>
    </source>
</evidence>
<evidence type="ECO:0000256" key="3">
    <source>
        <dbReference type="ARBA" id="ARBA00007063"/>
    </source>
</evidence>
<keyword evidence="4 12" id="KW-0328">Glycosyltransferase</keyword>
<reference evidence="13" key="1">
    <citation type="submission" date="2021-06" db="EMBL/GenBank/DDBJ databases">
        <authorList>
            <person name="Kallberg Y."/>
            <person name="Tangrot J."/>
            <person name="Rosling A."/>
        </authorList>
    </citation>
    <scope>NUCLEOTIDE SEQUENCE</scope>
    <source>
        <strain evidence="13">MT106</strain>
    </source>
</reference>
<keyword evidence="7 12" id="KW-0256">Endoplasmic reticulum</keyword>